<evidence type="ECO:0000256" key="1">
    <source>
        <dbReference type="ARBA" id="ARBA00022729"/>
    </source>
</evidence>
<dbReference type="SUPFAM" id="SSF89372">
    <property type="entry name" value="Fucose-specific lectin"/>
    <property type="match status" value="1"/>
</dbReference>
<evidence type="ECO:0000313" key="3">
    <source>
        <dbReference type="EMBL" id="WXA93660.1"/>
    </source>
</evidence>
<dbReference type="RefSeq" id="WP_394844260.1">
    <property type="nucleotide sequence ID" value="NZ_CP089982.1"/>
</dbReference>
<dbReference type="EMBL" id="CP089982">
    <property type="protein sequence ID" value="WXA93660.1"/>
    <property type="molecule type" value="Genomic_DNA"/>
</dbReference>
<dbReference type="PROSITE" id="PS51257">
    <property type="entry name" value="PROKAR_LIPOPROTEIN"/>
    <property type="match status" value="1"/>
</dbReference>
<dbReference type="Gene3D" id="2.60.40.1220">
    <property type="match status" value="1"/>
</dbReference>
<evidence type="ECO:0000313" key="4">
    <source>
        <dbReference type="Proteomes" id="UP001379533"/>
    </source>
</evidence>
<protein>
    <submittedName>
        <fullName evidence="3">Ig-like domain-containing protein</fullName>
    </submittedName>
</protein>
<keyword evidence="4" id="KW-1185">Reference proteome</keyword>
<dbReference type="Pfam" id="PF13205">
    <property type="entry name" value="Big_5"/>
    <property type="match status" value="1"/>
</dbReference>
<sequence length="486" mass="51590">MRTLVAATPLVCTMLVLSCDSDDYSPGSLPDGGPDTGVIPDPDTILPRVLSLSPSDGEINVSVRTPIQVVFSEAVKLGTTPLTLLANGIPVATSISLSADGTTLTVTPTANIPLPTNMSVNFKDITDLRGNALIRPPWSWTSPLWLPIGTPLDTGGFKLPVIAAGPGEVVTVLSVKNNDSAGYLDLVRNQIAGPTSTWMGRGSLGPTEAGRGAAVVDKDGAFVNAYLAKGNHIAVMRDGVRYPNVPDFPIASTGGVALAVDEHGILFLACDIVWPDGSRHVAATALSRGSEDWTSLGAATVLENDVHLSSLTLDQKGTPYLAYLDSSNNARVRVWRNGSWLPLGSPLNIESEQVTDLAIALDSSANVYALVSFADRFLPRYRVQILRFDGTSWIACGPEISEDKLDGVIFFARMGNDHIFAYFGTSPNVEVLDVTRNGWTRIPPPAMARLSARLSGGMGAIDPEGVPVIAWEHSTSGELQVVRLNR</sequence>
<reference evidence="3 4" key="1">
    <citation type="submission" date="2021-12" db="EMBL/GenBank/DDBJ databases">
        <title>Discovery of the Pendulisporaceae a myxobacterial family with distinct sporulation behavior and unique specialized metabolism.</title>
        <authorList>
            <person name="Garcia R."/>
            <person name="Popoff A."/>
            <person name="Bader C.D."/>
            <person name="Loehr J."/>
            <person name="Walesch S."/>
            <person name="Walt C."/>
            <person name="Boldt J."/>
            <person name="Bunk B."/>
            <person name="Haeckl F.J.F.P.J."/>
            <person name="Gunesch A.P."/>
            <person name="Birkelbach J."/>
            <person name="Nuebel U."/>
            <person name="Pietschmann T."/>
            <person name="Bach T."/>
            <person name="Mueller R."/>
        </authorList>
    </citation>
    <scope>NUCLEOTIDE SEQUENCE [LARGE SCALE GENOMIC DNA]</scope>
    <source>
        <strain evidence="3 4">MSr12523</strain>
    </source>
</reference>
<accession>A0ABZ2K4M5</accession>
<organism evidence="3 4">
    <name type="scientific">Pendulispora brunnea</name>
    <dbReference type="NCBI Taxonomy" id="2905690"/>
    <lineage>
        <taxon>Bacteria</taxon>
        <taxon>Pseudomonadati</taxon>
        <taxon>Myxococcota</taxon>
        <taxon>Myxococcia</taxon>
        <taxon>Myxococcales</taxon>
        <taxon>Sorangiineae</taxon>
        <taxon>Pendulisporaceae</taxon>
        <taxon>Pendulispora</taxon>
    </lineage>
</organism>
<feature type="domain" description="SbsA Ig-like" evidence="2">
    <location>
        <begin position="43"/>
        <end position="135"/>
    </location>
</feature>
<keyword evidence="1" id="KW-0732">Signal</keyword>
<gene>
    <name evidence="3" type="ORF">LZC95_45305</name>
</gene>
<proteinExistence type="predicted"/>
<evidence type="ECO:0000259" key="2">
    <source>
        <dbReference type="Pfam" id="PF13205"/>
    </source>
</evidence>
<dbReference type="InterPro" id="IPR014755">
    <property type="entry name" value="Cu-Rt/internalin_Ig-like"/>
</dbReference>
<name>A0ABZ2K4M5_9BACT</name>
<dbReference type="Proteomes" id="UP001379533">
    <property type="component" value="Chromosome"/>
</dbReference>
<dbReference type="InterPro" id="IPR032812">
    <property type="entry name" value="SbsA_Ig"/>
</dbReference>